<dbReference type="InterPro" id="IPR016181">
    <property type="entry name" value="Acyl_CoA_acyltransferase"/>
</dbReference>
<dbReference type="PANTHER" id="PTHR13947:SF37">
    <property type="entry name" value="LD18367P"/>
    <property type="match status" value="1"/>
</dbReference>
<dbReference type="PANTHER" id="PTHR13947">
    <property type="entry name" value="GNAT FAMILY N-ACETYLTRANSFERASE"/>
    <property type="match status" value="1"/>
</dbReference>
<evidence type="ECO:0000313" key="5">
    <source>
        <dbReference type="Proteomes" id="UP000198215"/>
    </source>
</evidence>
<dbReference type="RefSeq" id="WP_157745046.1">
    <property type="nucleotide sequence ID" value="NZ_LT607753.1"/>
</dbReference>
<keyword evidence="5" id="KW-1185">Reference proteome</keyword>
<gene>
    <name evidence="4" type="ORF">GA0070614_3927</name>
</gene>
<sequence>MSGPPDTGVPTSTPSPEPGAPVLRAATHADLPVMSRAHVDLLPVGLFPSLGARFVRRWHRTYLDSPHGLGYVVVDPAAPGEIVGFLVGTTDHAAHTTALAADRRAMAALAVTGLTALCVRPRVAARLVRSRLRPWTRRLSTQRQGASGRGPAAPARTGQVAVMSALAVHPDWRGSGIGVRLAMRFVEHARDAGAQRAELQTSTGPLGAAGFYERLGWEAGPQQPSPDGEDALRTYHLALRG</sequence>
<evidence type="ECO:0000259" key="3">
    <source>
        <dbReference type="PROSITE" id="PS51186"/>
    </source>
</evidence>
<evidence type="ECO:0000256" key="1">
    <source>
        <dbReference type="ARBA" id="ARBA00022679"/>
    </source>
</evidence>
<dbReference type="InterPro" id="IPR000182">
    <property type="entry name" value="GNAT_dom"/>
</dbReference>
<dbReference type="Pfam" id="PF00583">
    <property type="entry name" value="Acetyltransf_1"/>
    <property type="match status" value="1"/>
</dbReference>
<feature type="region of interest" description="Disordered" evidence="2">
    <location>
        <begin position="1"/>
        <end position="20"/>
    </location>
</feature>
<dbReference type="OrthoDB" id="3576548at2"/>
<keyword evidence="1 4" id="KW-0808">Transferase</keyword>
<dbReference type="PROSITE" id="PS51186">
    <property type="entry name" value="GNAT"/>
    <property type="match status" value="1"/>
</dbReference>
<dbReference type="GO" id="GO:0008080">
    <property type="term" value="F:N-acetyltransferase activity"/>
    <property type="evidence" value="ECO:0007669"/>
    <property type="project" value="InterPro"/>
</dbReference>
<dbReference type="CDD" id="cd04301">
    <property type="entry name" value="NAT_SF"/>
    <property type="match status" value="1"/>
</dbReference>
<reference evidence="5" key="1">
    <citation type="submission" date="2016-06" db="EMBL/GenBank/DDBJ databases">
        <authorList>
            <person name="Varghese N."/>
            <person name="Submissions Spin"/>
        </authorList>
    </citation>
    <scope>NUCLEOTIDE SEQUENCE [LARGE SCALE GENOMIC DNA]</scope>
    <source>
        <strain evidence="5">DSM 45161</strain>
    </source>
</reference>
<dbReference type="Gene3D" id="3.40.630.30">
    <property type="match status" value="1"/>
</dbReference>
<evidence type="ECO:0000313" key="4">
    <source>
        <dbReference type="EMBL" id="SCG65272.1"/>
    </source>
</evidence>
<dbReference type="Proteomes" id="UP000198215">
    <property type="component" value="Chromosome I"/>
</dbReference>
<dbReference type="AlphaFoldDB" id="A0A1C5J3X2"/>
<evidence type="ECO:0000256" key="2">
    <source>
        <dbReference type="SAM" id="MobiDB-lite"/>
    </source>
</evidence>
<dbReference type="EMBL" id="LT607753">
    <property type="protein sequence ID" value="SCG65272.1"/>
    <property type="molecule type" value="Genomic_DNA"/>
</dbReference>
<protein>
    <submittedName>
        <fullName evidence="4">Acetyltransferase (GNAT) family protein</fullName>
    </submittedName>
</protein>
<organism evidence="4 5">
    <name type="scientific">Micromonospora coxensis</name>
    <dbReference type="NCBI Taxonomy" id="356852"/>
    <lineage>
        <taxon>Bacteria</taxon>
        <taxon>Bacillati</taxon>
        <taxon>Actinomycetota</taxon>
        <taxon>Actinomycetes</taxon>
        <taxon>Micromonosporales</taxon>
        <taxon>Micromonosporaceae</taxon>
        <taxon>Micromonospora</taxon>
    </lineage>
</organism>
<dbReference type="InterPro" id="IPR050769">
    <property type="entry name" value="NAT_camello-type"/>
</dbReference>
<dbReference type="SUPFAM" id="SSF55729">
    <property type="entry name" value="Acyl-CoA N-acyltransferases (Nat)"/>
    <property type="match status" value="1"/>
</dbReference>
<accession>A0A1C5J3X2</accession>
<name>A0A1C5J3X2_9ACTN</name>
<feature type="domain" description="N-acetyltransferase" evidence="3">
    <location>
        <begin position="158"/>
        <end position="241"/>
    </location>
</feature>
<proteinExistence type="predicted"/>